<evidence type="ECO:0008006" key="3">
    <source>
        <dbReference type="Google" id="ProtNLM"/>
    </source>
</evidence>
<dbReference type="Proteomes" id="UP000198521">
    <property type="component" value="Unassembled WGS sequence"/>
</dbReference>
<dbReference type="Gene3D" id="3.10.450.50">
    <property type="match status" value="1"/>
</dbReference>
<dbReference type="EMBL" id="FOAB01000001">
    <property type="protein sequence ID" value="SEK56257.1"/>
    <property type="molecule type" value="Genomic_DNA"/>
</dbReference>
<accession>A0A1H7I353</accession>
<organism evidence="1 2">
    <name type="scientific">Aquimarina amphilecti</name>
    <dbReference type="NCBI Taxonomy" id="1038014"/>
    <lineage>
        <taxon>Bacteria</taxon>
        <taxon>Pseudomonadati</taxon>
        <taxon>Bacteroidota</taxon>
        <taxon>Flavobacteriia</taxon>
        <taxon>Flavobacteriales</taxon>
        <taxon>Flavobacteriaceae</taxon>
        <taxon>Aquimarina</taxon>
    </lineage>
</organism>
<gene>
    <name evidence="1" type="ORF">SAMN04487910_0826</name>
</gene>
<dbReference type="RefSeq" id="WP_244542973.1">
    <property type="nucleotide sequence ID" value="NZ_FOAB01000001.1"/>
</dbReference>
<dbReference type="SUPFAM" id="SSF54427">
    <property type="entry name" value="NTF2-like"/>
    <property type="match status" value="1"/>
</dbReference>
<sequence length="124" mass="14148">MITKEEIAKKYLFLLEKGDVGQIIDLFADNGTVVSPLYGTLSASKFYKVLSEDTNSSKLHLDGVFLEKNTNRISLLFDYEWILKNKSKVAFKVVDILELTKDNKIQKLTIIYDTVNTRVLKDAL</sequence>
<keyword evidence="2" id="KW-1185">Reference proteome</keyword>
<evidence type="ECO:0000313" key="1">
    <source>
        <dbReference type="EMBL" id="SEK56257.1"/>
    </source>
</evidence>
<evidence type="ECO:0000313" key="2">
    <source>
        <dbReference type="Proteomes" id="UP000198521"/>
    </source>
</evidence>
<protein>
    <recommendedName>
        <fullName evidence="3">SnoaL-like domain-containing protein</fullName>
    </recommendedName>
</protein>
<dbReference type="AlphaFoldDB" id="A0A1H7I353"/>
<proteinExistence type="predicted"/>
<reference evidence="1 2" key="1">
    <citation type="submission" date="2016-10" db="EMBL/GenBank/DDBJ databases">
        <authorList>
            <person name="de Groot N.N."/>
        </authorList>
    </citation>
    <scope>NUCLEOTIDE SEQUENCE [LARGE SCALE GENOMIC DNA]</scope>
    <source>
        <strain evidence="1 2">DSM 25232</strain>
    </source>
</reference>
<dbReference type="InterPro" id="IPR032710">
    <property type="entry name" value="NTF2-like_dom_sf"/>
</dbReference>
<name>A0A1H7I353_AQUAM</name>
<dbReference type="STRING" id="1038014.SAMN04487910_0826"/>